<dbReference type="InterPro" id="IPR014752">
    <property type="entry name" value="Arrestin-like_C"/>
</dbReference>
<keyword evidence="2" id="KW-1185">Reference proteome</keyword>
<organism evidence="1 2">
    <name type="scientific">Mycena albidolilacea</name>
    <dbReference type="NCBI Taxonomy" id="1033008"/>
    <lineage>
        <taxon>Eukaryota</taxon>
        <taxon>Fungi</taxon>
        <taxon>Dikarya</taxon>
        <taxon>Basidiomycota</taxon>
        <taxon>Agaricomycotina</taxon>
        <taxon>Agaricomycetes</taxon>
        <taxon>Agaricomycetidae</taxon>
        <taxon>Agaricales</taxon>
        <taxon>Marasmiineae</taxon>
        <taxon>Mycenaceae</taxon>
        <taxon>Mycena</taxon>
    </lineage>
</organism>
<accession>A0AAD7F371</accession>
<comment type="caution">
    <text evidence="1">The sequence shown here is derived from an EMBL/GenBank/DDBJ whole genome shotgun (WGS) entry which is preliminary data.</text>
</comment>
<proteinExistence type="predicted"/>
<sequence>MVTFVDLPVTLWSRSMGDPRNPGSGIGSGSNNKWSEKLKGSYVWPFSITLPKAVSLKDGGSDTLYRLPETFFERHTRGQIEYEVAVRFTRAKLRPDHRLSTPLVYLPVSRPGPPSRLRQFAYLQHTALLGPDADPEGWRGSPSVTTRGRLASSTRVVEAACRLSLATPLCYARGTTIPCAIVIECGDPYALELLTPPEAIVVRLRRSVRFHTGEKAAAHYGDVPSKLVWKEELDHSELASWWPAADRALDTESIASTDTIAPAFRRMLKGEIHLRPDLITSTSIAHFRIEVRH</sequence>
<evidence type="ECO:0000313" key="2">
    <source>
        <dbReference type="Proteomes" id="UP001218218"/>
    </source>
</evidence>
<dbReference type="Gene3D" id="2.60.40.640">
    <property type="match status" value="1"/>
</dbReference>
<dbReference type="AlphaFoldDB" id="A0AAD7F371"/>
<dbReference type="EMBL" id="JARIHO010000003">
    <property type="protein sequence ID" value="KAJ7364222.1"/>
    <property type="molecule type" value="Genomic_DNA"/>
</dbReference>
<reference evidence="1" key="1">
    <citation type="submission" date="2023-03" db="EMBL/GenBank/DDBJ databases">
        <title>Massive genome expansion in bonnet fungi (Mycena s.s.) driven by repeated elements and novel gene families across ecological guilds.</title>
        <authorList>
            <consortium name="Lawrence Berkeley National Laboratory"/>
            <person name="Harder C.B."/>
            <person name="Miyauchi S."/>
            <person name="Viragh M."/>
            <person name="Kuo A."/>
            <person name="Thoen E."/>
            <person name="Andreopoulos B."/>
            <person name="Lu D."/>
            <person name="Skrede I."/>
            <person name="Drula E."/>
            <person name="Henrissat B."/>
            <person name="Morin E."/>
            <person name="Kohler A."/>
            <person name="Barry K."/>
            <person name="LaButti K."/>
            <person name="Morin E."/>
            <person name="Salamov A."/>
            <person name="Lipzen A."/>
            <person name="Mereny Z."/>
            <person name="Hegedus B."/>
            <person name="Baldrian P."/>
            <person name="Stursova M."/>
            <person name="Weitz H."/>
            <person name="Taylor A."/>
            <person name="Grigoriev I.V."/>
            <person name="Nagy L.G."/>
            <person name="Martin F."/>
            <person name="Kauserud H."/>
        </authorList>
    </citation>
    <scope>NUCLEOTIDE SEQUENCE</scope>
    <source>
        <strain evidence="1">CBHHK002</strain>
    </source>
</reference>
<evidence type="ECO:0008006" key="3">
    <source>
        <dbReference type="Google" id="ProtNLM"/>
    </source>
</evidence>
<dbReference type="Proteomes" id="UP001218218">
    <property type="component" value="Unassembled WGS sequence"/>
</dbReference>
<name>A0AAD7F371_9AGAR</name>
<evidence type="ECO:0000313" key="1">
    <source>
        <dbReference type="EMBL" id="KAJ7364222.1"/>
    </source>
</evidence>
<protein>
    <recommendedName>
        <fullName evidence="3">Arrestin-like N-terminal domain-containing protein</fullName>
    </recommendedName>
</protein>
<gene>
    <name evidence="1" type="ORF">DFH08DRAFT_268926</name>
</gene>